<comment type="subcellular location">
    <subcellularLocation>
        <location evidence="1">Membrane</location>
        <topology evidence="1">Multi-pass membrane protein</topology>
    </subcellularLocation>
</comment>
<evidence type="ECO:0000256" key="3">
    <source>
        <dbReference type="ARBA" id="ARBA00022448"/>
    </source>
</evidence>
<dbReference type="GO" id="GO:0055085">
    <property type="term" value="P:transmembrane transport"/>
    <property type="evidence" value="ECO:0007669"/>
    <property type="project" value="InterPro"/>
</dbReference>
<keyword evidence="4 7" id="KW-0812">Transmembrane</keyword>
<evidence type="ECO:0000256" key="7">
    <source>
        <dbReference type="PROSITE-ProRule" id="PRU00282"/>
    </source>
</evidence>
<dbReference type="GO" id="GO:0016020">
    <property type="term" value="C:membrane"/>
    <property type="evidence" value="ECO:0007669"/>
    <property type="project" value="UniProtKB-SubCell"/>
</dbReference>
<organism evidence="9 10">
    <name type="scientific">Odynerus spinipes</name>
    <dbReference type="NCBI Taxonomy" id="1348599"/>
    <lineage>
        <taxon>Eukaryota</taxon>
        <taxon>Metazoa</taxon>
        <taxon>Ecdysozoa</taxon>
        <taxon>Arthropoda</taxon>
        <taxon>Hexapoda</taxon>
        <taxon>Insecta</taxon>
        <taxon>Pterygota</taxon>
        <taxon>Neoptera</taxon>
        <taxon>Endopterygota</taxon>
        <taxon>Hymenoptera</taxon>
        <taxon>Apocrita</taxon>
        <taxon>Aculeata</taxon>
        <taxon>Vespoidea</taxon>
        <taxon>Vespidae</taxon>
        <taxon>Eumeninae</taxon>
        <taxon>Odynerus</taxon>
    </lineage>
</organism>
<feature type="repeat" description="Solcar" evidence="7">
    <location>
        <begin position="1"/>
        <end position="67"/>
    </location>
</feature>
<comment type="caution">
    <text evidence="9">The sequence shown here is derived from an EMBL/GenBank/DDBJ whole genome shotgun (WGS) entry which is preliminary data.</text>
</comment>
<gene>
    <name evidence="9" type="ORF">KPH14_007365</name>
</gene>
<reference evidence="9" key="2">
    <citation type="journal article" date="2023" name="Commun. Biol.">
        <title>Intrasexual cuticular hydrocarbon dimorphism in a wasp sheds light on hydrocarbon biosynthesis genes in Hymenoptera.</title>
        <authorList>
            <person name="Moris V.C."/>
            <person name="Podsiadlowski L."/>
            <person name="Martin S."/>
            <person name="Oeyen J.P."/>
            <person name="Donath A."/>
            <person name="Petersen M."/>
            <person name="Wilbrandt J."/>
            <person name="Misof B."/>
            <person name="Liedtke D."/>
            <person name="Thamm M."/>
            <person name="Scheiner R."/>
            <person name="Schmitt T."/>
            <person name="Niehuis O."/>
        </authorList>
    </citation>
    <scope>NUCLEOTIDE SEQUENCE</scope>
    <source>
        <strain evidence="9">GBR_01_08_01A</strain>
    </source>
</reference>
<evidence type="ECO:0008006" key="11">
    <source>
        <dbReference type="Google" id="ProtNLM"/>
    </source>
</evidence>
<accession>A0AAD9RBJ4</accession>
<keyword evidence="3 8" id="KW-0813">Transport</keyword>
<dbReference type="InterPro" id="IPR018108">
    <property type="entry name" value="MCP_transmembrane"/>
</dbReference>
<keyword evidence="6 7" id="KW-0472">Membrane</keyword>
<dbReference type="Gene3D" id="1.50.40.10">
    <property type="entry name" value="Mitochondrial carrier domain"/>
    <property type="match status" value="1"/>
</dbReference>
<evidence type="ECO:0000256" key="1">
    <source>
        <dbReference type="ARBA" id="ARBA00004141"/>
    </source>
</evidence>
<dbReference type="EMBL" id="JAIFRP010004408">
    <property type="protein sequence ID" value="KAK2576006.1"/>
    <property type="molecule type" value="Genomic_DNA"/>
</dbReference>
<evidence type="ECO:0000256" key="6">
    <source>
        <dbReference type="ARBA" id="ARBA00023136"/>
    </source>
</evidence>
<evidence type="ECO:0000256" key="5">
    <source>
        <dbReference type="ARBA" id="ARBA00022737"/>
    </source>
</evidence>
<dbReference type="PRINTS" id="PR00926">
    <property type="entry name" value="MITOCARRIER"/>
</dbReference>
<evidence type="ECO:0000256" key="8">
    <source>
        <dbReference type="RuleBase" id="RU000488"/>
    </source>
</evidence>
<feature type="repeat" description="Solcar" evidence="7">
    <location>
        <begin position="77"/>
        <end position="164"/>
    </location>
</feature>
<sequence>MELPINLQVEPIKKHHISKYQSIHQTFWLILKEEGVTALWKGHIPAQLLSIMYGTGSMYSYNVLMEYYDKYLSFYEQENVARYAAGACAGSVGTIVSFPFDTIRTRLVAQSNNNQVYKGVIHSCSTILRHESPKVFFFGLSPTLLQIAPHSGFQFLFYDCIKNLYKKCFDQTEIHFYNSMISGSIAGLMAKTIVYPLDLARKRLQIQGFEHARKRFGKFFKCSGLVDCLTITLKEEGLKGLFKGLVPSQLKAALTTALHFTFYEQALLIIRST</sequence>
<comment type="similarity">
    <text evidence="2 8">Belongs to the mitochondrial carrier (TC 2.A.29) family.</text>
</comment>
<dbReference type="PROSITE" id="PS50920">
    <property type="entry name" value="SOLCAR"/>
    <property type="match status" value="3"/>
</dbReference>
<evidence type="ECO:0000313" key="10">
    <source>
        <dbReference type="Proteomes" id="UP001258017"/>
    </source>
</evidence>
<feature type="repeat" description="Solcar" evidence="7">
    <location>
        <begin position="174"/>
        <end position="269"/>
    </location>
</feature>
<dbReference type="SUPFAM" id="SSF103506">
    <property type="entry name" value="Mitochondrial carrier"/>
    <property type="match status" value="1"/>
</dbReference>
<name>A0AAD9RBJ4_9HYME</name>
<evidence type="ECO:0000256" key="2">
    <source>
        <dbReference type="ARBA" id="ARBA00006375"/>
    </source>
</evidence>
<dbReference type="InterPro" id="IPR002067">
    <property type="entry name" value="MCP"/>
</dbReference>
<protein>
    <recommendedName>
        <fullName evidence="11">Mitochondrial thiamine pyrophosphate carrier</fullName>
    </recommendedName>
</protein>
<dbReference type="PANTHER" id="PTHR24089">
    <property type="entry name" value="SOLUTE CARRIER FAMILY 25"/>
    <property type="match status" value="1"/>
</dbReference>
<reference evidence="9" key="1">
    <citation type="submission" date="2021-08" db="EMBL/GenBank/DDBJ databases">
        <authorList>
            <person name="Misof B."/>
            <person name="Oliver O."/>
            <person name="Podsiadlowski L."/>
            <person name="Donath A."/>
            <person name="Peters R."/>
            <person name="Mayer C."/>
            <person name="Rust J."/>
            <person name="Gunkel S."/>
            <person name="Lesny P."/>
            <person name="Martin S."/>
            <person name="Oeyen J.P."/>
            <person name="Petersen M."/>
            <person name="Panagiotis P."/>
            <person name="Wilbrandt J."/>
            <person name="Tanja T."/>
        </authorList>
    </citation>
    <scope>NUCLEOTIDE SEQUENCE</scope>
    <source>
        <strain evidence="9">GBR_01_08_01A</strain>
        <tissue evidence="9">Thorax + abdomen</tissue>
    </source>
</reference>
<proteinExistence type="inferred from homology"/>
<dbReference type="Pfam" id="PF00153">
    <property type="entry name" value="Mito_carr"/>
    <property type="match status" value="3"/>
</dbReference>
<keyword evidence="10" id="KW-1185">Reference proteome</keyword>
<dbReference type="InterPro" id="IPR023395">
    <property type="entry name" value="MCP_dom_sf"/>
</dbReference>
<evidence type="ECO:0000313" key="9">
    <source>
        <dbReference type="EMBL" id="KAK2576006.1"/>
    </source>
</evidence>
<dbReference type="Proteomes" id="UP001258017">
    <property type="component" value="Unassembled WGS sequence"/>
</dbReference>
<evidence type="ECO:0000256" key="4">
    <source>
        <dbReference type="ARBA" id="ARBA00022692"/>
    </source>
</evidence>
<keyword evidence="5" id="KW-0677">Repeat</keyword>
<dbReference type="AlphaFoldDB" id="A0AAD9RBJ4"/>